<reference evidence="1 2" key="1">
    <citation type="submission" date="2022-04" db="EMBL/GenBank/DDBJ databases">
        <title>Leucobacter sp. isolated from rhizosphere of garlic.</title>
        <authorList>
            <person name="Won M."/>
            <person name="Lee C.-M."/>
            <person name="Woen H.-Y."/>
            <person name="Kwon S.-W."/>
        </authorList>
    </citation>
    <scope>NUCLEOTIDE SEQUENCE [LARGE SCALE GENOMIC DNA]</scope>
    <source>
        <strain evidence="1 2">H21R-40</strain>
    </source>
</reference>
<dbReference type="RefSeq" id="WP_244726255.1">
    <property type="nucleotide sequence ID" value="NZ_CP095045.1"/>
</dbReference>
<evidence type="ECO:0000313" key="2">
    <source>
        <dbReference type="Proteomes" id="UP000831786"/>
    </source>
</evidence>
<keyword evidence="2" id="KW-1185">Reference proteome</keyword>
<sequence length="133" mass="14479">MADDELEPFATLEDLKARWPDFPAGSEELAKVHLADASQFILDVAPTAMNASASTRRRVVCKVVRRAMQADLDGSTGYESFQEGTGPFQDTVKPINPHGDYYLTGQEKVSLRVGRQKAFSLNMIGVGDAPAGY</sequence>
<dbReference type="EMBL" id="CP095045">
    <property type="protein sequence ID" value="UOQ56077.1"/>
    <property type="molecule type" value="Genomic_DNA"/>
</dbReference>
<gene>
    <name evidence="1" type="ORF">MUN78_10210</name>
</gene>
<protein>
    <submittedName>
        <fullName evidence="1">Uncharacterized protein</fullName>
    </submittedName>
</protein>
<name>A0ABY4FHC1_9MICO</name>
<proteinExistence type="predicted"/>
<accession>A0ABY4FHC1</accession>
<evidence type="ECO:0000313" key="1">
    <source>
        <dbReference type="EMBL" id="UOQ56077.1"/>
    </source>
</evidence>
<organism evidence="1 2">
    <name type="scientific">Leucobacter allii</name>
    <dbReference type="NCBI Taxonomy" id="2932247"/>
    <lineage>
        <taxon>Bacteria</taxon>
        <taxon>Bacillati</taxon>
        <taxon>Actinomycetota</taxon>
        <taxon>Actinomycetes</taxon>
        <taxon>Micrococcales</taxon>
        <taxon>Microbacteriaceae</taxon>
        <taxon>Leucobacter</taxon>
    </lineage>
</organism>
<dbReference type="Proteomes" id="UP000831786">
    <property type="component" value="Chromosome"/>
</dbReference>